<dbReference type="EMBL" id="PEDP01006614">
    <property type="protein sequence ID" value="POS81861.1"/>
    <property type="molecule type" value="Genomic_DNA"/>
</dbReference>
<protein>
    <recommendedName>
        <fullName evidence="3">Endonuclease/exonuclease/phosphatase domain-containing protein</fullName>
    </recommendedName>
</protein>
<dbReference type="Gene3D" id="3.60.10.10">
    <property type="entry name" value="Endonuclease/exonuclease/phosphatase"/>
    <property type="match status" value="1"/>
</dbReference>
<gene>
    <name evidence="1" type="ORF">EPUL_005925</name>
</gene>
<evidence type="ECO:0000313" key="1">
    <source>
        <dbReference type="EMBL" id="POS81861.1"/>
    </source>
</evidence>
<evidence type="ECO:0000313" key="2">
    <source>
        <dbReference type="Proteomes" id="UP000237438"/>
    </source>
</evidence>
<accession>A0A2S4PII5</accession>
<organism evidence="1 2">
    <name type="scientific">Erysiphe pulchra</name>
    <dbReference type="NCBI Taxonomy" id="225359"/>
    <lineage>
        <taxon>Eukaryota</taxon>
        <taxon>Fungi</taxon>
        <taxon>Dikarya</taxon>
        <taxon>Ascomycota</taxon>
        <taxon>Pezizomycotina</taxon>
        <taxon>Leotiomycetes</taxon>
        <taxon>Erysiphales</taxon>
        <taxon>Erysiphaceae</taxon>
        <taxon>Erysiphe</taxon>
    </lineage>
</organism>
<dbReference type="AlphaFoldDB" id="A0A2S4PII5"/>
<evidence type="ECO:0008006" key="3">
    <source>
        <dbReference type="Google" id="ProtNLM"/>
    </source>
</evidence>
<feature type="non-terminal residue" evidence="1">
    <location>
        <position position="436"/>
    </location>
</feature>
<dbReference type="SUPFAM" id="SSF56219">
    <property type="entry name" value="DNase I-like"/>
    <property type="match status" value="1"/>
</dbReference>
<comment type="caution">
    <text evidence="1">The sequence shown here is derived from an EMBL/GenBank/DDBJ whole genome shotgun (WGS) entry which is preliminary data.</text>
</comment>
<dbReference type="OrthoDB" id="4927086at2759"/>
<name>A0A2S4PII5_9PEZI</name>
<proteinExistence type="predicted"/>
<reference evidence="1 2" key="1">
    <citation type="submission" date="2017-10" db="EMBL/GenBank/DDBJ databases">
        <title>Development of genomic resources for the powdery mildew, Erysiphe pulchra.</title>
        <authorList>
            <person name="Wadl P.A."/>
            <person name="Mack B.M."/>
            <person name="Moore G."/>
            <person name="Beltz S.B."/>
        </authorList>
    </citation>
    <scope>NUCLEOTIDE SEQUENCE [LARGE SCALE GENOMIC DNA]</scope>
    <source>
        <strain evidence="1">Cflorida</strain>
    </source>
</reference>
<dbReference type="InterPro" id="IPR036691">
    <property type="entry name" value="Endo/exonu/phosph_ase_sf"/>
</dbReference>
<sequence>MIRREQIAEEYSKALDEATSRVRKLGLEQAMGQLERALAQVIRSFAHGENLRSETEHPGLSQSTFAFPQCRTNLKKSSYAEVTKAHLTSSISANLPQKSSKPASSYVRKTDNRIFIRLSEDHPSRNHHIHAIKTALVNKLGTEGASVKAIQKVKSGIAIVPTNEEHAEQLIGKSQTIISVFGGKVKKAEEWTTYVVDHVPRKLHSLEGKEILVTVESARKEVEAATGLVPTRVAWSRKTLENPLPTGTIVASFKKPTQIFRLFGTSSLARKITKSPKPAQCPKCWGFHDARLCNFEQRCKQCGVPGHNNCQVPHRCANCKGPHVADEIHCPARPTANVARGQANHDLALALVRAELVDIIIIQEPWILSDLEKKITKKHPDYDTFSPIDNWEVRPRVITYTKRGRGLQATQIRPSNIADICWVTILGVTPPITIAN</sequence>
<keyword evidence="2" id="KW-1185">Reference proteome</keyword>
<dbReference type="Proteomes" id="UP000237438">
    <property type="component" value="Unassembled WGS sequence"/>
</dbReference>